<dbReference type="GO" id="GO:0016301">
    <property type="term" value="F:kinase activity"/>
    <property type="evidence" value="ECO:0007669"/>
    <property type="project" value="UniProtKB-KW"/>
</dbReference>
<keyword evidence="2" id="KW-0418">Kinase</keyword>
<dbReference type="Pfam" id="PF00294">
    <property type="entry name" value="PfkB"/>
    <property type="match status" value="1"/>
</dbReference>
<protein>
    <recommendedName>
        <fullName evidence="3">Carbohydrate kinase PfkB domain-containing protein</fullName>
    </recommendedName>
</protein>
<keyword evidence="1" id="KW-0808">Transferase</keyword>
<name>A0A7C3CNS4_9BACT</name>
<accession>A0A7C3CNS4</accession>
<comment type="caution">
    <text evidence="4">The sequence shown here is derived from an EMBL/GenBank/DDBJ whole genome shotgun (WGS) entry which is preliminary data.</text>
</comment>
<dbReference type="PANTHER" id="PTHR10584:SF166">
    <property type="entry name" value="RIBOKINASE"/>
    <property type="match status" value="1"/>
</dbReference>
<proteinExistence type="predicted"/>
<dbReference type="AlphaFoldDB" id="A0A7C3CNS4"/>
<dbReference type="Proteomes" id="UP000886043">
    <property type="component" value="Unassembled WGS sequence"/>
</dbReference>
<dbReference type="EMBL" id="DRMH01000095">
    <property type="protein sequence ID" value="HFC98235.1"/>
    <property type="molecule type" value="Genomic_DNA"/>
</dbReference>
<evidence type="ECO:0000259" key="3">
    <source>
        <dbReference type="Pfam" id="PF00294"/>
    </source>
</evidence>
<feature type="domain" description="Carbohydrate kinase PfkB" evidence="3">
    <location>
        <begin position="13"/>
        <end position="112"/>
    </location>
</feature>
<feature type="non-terminal residue" evidence="4">
    <location>
        <position position="1"/>
    </location>
</feature>
<dbReference type="InterPro" id="IPR029056">
    <property type="entry name" value="Ribokinase-like"/>
</dbReference>
<gene>
    <name evidence="4" type="ORF">ENJ40_07250</name>
</gene>
<evidence type="ECO:0000256" key="1">
    <source>
        <dbReference type="ARBA" id="ARBA00022679"/>
    </source>
</evidence>
<dbReference type="SUPFAM" id="SSF53613">
    <property type="entry name" value="Ribokinase-like"/>
    <property type="match status" value="1"/>
</dbReference>
<sequence>PRVPDLTACPRFEALVVSEEDLAADLPGLLSLLRQKTRYLVLTRGAEGASFFHGSEERFLPARRVKAVDTTGAGDILAGAFFALLSGGENPLQALEKAMEMAAIGVTRPGLAGVPTYREIENLLGRPS</sequence>
<dbReference type="GO" id="GO:0005829">
    <property type="term" value="C:cytosol"/>
    <property type="evidence" value="ECO:0007669"/>
    <property type="project" value="TreeGrafter"/>
</dbReference>
<organism evidence="4">
    <name type="scientific">Thermosulfurimonas dismutans</name>
    <dbReference type="NCBI Taxonomy" id="999894"/>
    <lineage>
        <taxon>Bacteria</taxon>
        <taxon>Pseudomonadati</taxon>
        <taxon>Thermodesulfobacteriota</taxon>
        <taxon>Thermodesulfobacteria</taxon>
        <taxon>Thermodesulfobacteriales</taxon>
        <taxon>Thermodesulfobacteriaceae</taxon>
        <taxon>Thermosulfurimonas</taxon>
    </lineage>
</organism>
<dbReference type="InterPro" id="IPR011611">
    <property type="entry name" value="PfkB_dom"/>
</dbReference>
<dbReference type="Gene3D" id="3.40.1190.20">
    <property type="match status" value="1"/>
</dbReference>
<dbReference type="PANTHER" id="PTHR10584">
    <property type="entry name" value="SUGAR KINASE"/>
    <property type="match status" value="1"/>
</dbReference>
<evidence type="ECO:0000313" key="4">
    <source>
        <dbReference type="EMBL" id="HFC98235.1"/>
    </source>
</evidence>
<evidence type="ECO:0000256" key="2">
    <source>
        <dbReference type="ARBA" id="ARBA00022777"/>
    </source>
</evidence>
<reference evidence="4" key="1">
    <citation type="journal article" date="2020" name="mSystems">
        <title>Genome- and Community-Level Interaction Insights into Carbon Utilization and Element Cycling Functions of Hydrothermarchaeota in Hydrothermal Sediment.</title>
        <authorList>
            <person name="Zhou Z."/>
            <person name="Liu Y."/>
            <person name="Xu W."/>
            <person name="Pan J."/>
            <person name="Luo Z.H."/>
            <person name="Li M."/>
        </authorList>
    </citation>
    <scope>NUCLEOTIDE SEQUENCE [LARGE SCALE GENOMIC DNA]</scope>
    <source>
        <strain evidence="4">HyVt-483</strain>
    </source>
</reference>